<feature type="domain" description="CusB-like beta-barrel" evidence="5">
    <location>
        <begin position="339"/>
        <end position="379"/>
    </location>
</feature>
<keyword evidence="1" id="KW-0175">Coiled coil</keyword>
<evidence type="ECO:0000259" key="5">
    <source>
        <dbReference type="Pfam" id="PF25954"/>
    </source>
</evidence>
<feature type="transmembrane region" description="Helical" evidence="3">
    <location>
        <begin position="69"/>
        <end position="91"/>
    </location>
</feature>
<keyword evidence="3" id="KW-1133">Transmembrane helix</keyword>
<feature type="region of interest" description="Disordered" evidence="2">
    <location>
        <begin position="1"/>
        <end position="54"/>
    </location>
</feature>
<reference evidence="6 7" key="1">
    <citation type="journal article" date="2018" name="Nat. Biotechnol.">
        <title>A standardized bacterial taxonomy based on genome phylogeny substantially revises the tree of life.</title>
        <authorList>
            <person name="Parks D.H."/>
            <person name="Chuvochina M."/>
            <person name="Waite D.W."/>
            <person name="Rinke C."/>
            <person name="Skarshewski A."/>
            <person name="Chaumeil P.A."/>
            <person name="Hugenholtz P."/>
        </authorList>
    </citation>
    <scope>NUCLEOTIDE SEQUENCE [LARGE SCALE GENOMIC DNA]</scope>
    <source>
        <strain evidence="6">UBA8733</strain>
    </source>
</reference>
<gene>
    <name evidence="6" type="ORF">DCG58_03565</name>
</gene>
<feature type="domain" description="CusB-like barrel-sandwich hybrid" evidence="4">
    <location>
        <begin position="108"/>
        <end position="331"/>
    </location>
</feature>
<dbReference type="GO" id="GO:0055085">
    <property type="term" value="P:transmembrane transport"/>
    <property type="evidence" value="ECO:0007669"/>
    <property type="project" value="InterPro"/>
</dbReference>
<dbReference type="InterPro" id="IPR050739">
    <property type="entry name" value="MFP"/>
</dbReference>
<dbReference type="Gene3D" id="2.40.30.170">
    <property type="match status" value="1"/>
</dbReference>
<dbReference type="EMBL" id="DMAN01000077">
    <property type="protein sequence ID" value="HAE26216.1"/>
    <property type="molecule type" value="Genomic_DNA"/>
</dbReference>
<feature type="compositionally biased region" description="Basic and acidic residues" evidence="2">
    <location>
        <begin position="1"/>
        <end position="10"/>
    </location>
</feature>
<dbReference type="PANTHER" id="PTHR30386:SF24">
    <property type="entry name" value="MULTIDRUG RESISTANCE EFFLUX PUMP"/>
    <property type="match status" value="1"/>
</dbReference>
<dbReference type="PRINTS" id="PR01490">
    <property type="entry name" value="RTXTOXIND"/>
</dbReference>
<dbReference type="Gene3D" id="2.40.50.100">
    <property type="match status" value="1"/>
</dbReference>
<name>A0A3B9GVC4_9PROT</name>
<evidence type="ECO:0000313" key="7">
    <source>
        <dbReference type="Proteomes" id="UP000259610"/>
    </source>
</evidence>
<proteinExistence type="predicted"/>
<dbReference type="RefSeq" id="WP_272987119.1">
    <property type="nucleotide sequence ID" value="NZ_CAJQMV010000027.1"/>
</dbReference>
<dbReference type="Gene3D" id="1.10.287.470">
    <property type="entry name" value="Helix hairpin bin"/>
    <property type="match status" value="2"/>
</dbReference>
<evidence type="ECO:0000313" key="6">
    <source>
        <dbReference type="EMBL" id="HAE26216.1"/>
    </source>
</evidence>
<dbReference type="InterPro" id="IPR058790">
    <property type="entry name" value="BSH_CusB"/>
</dbReference>
<dbReference type="Pfam" id="PF25954">
    <property type="entry name" value="Beta-barrel_RND_2"/>
    <property type="match status" value="1"/>
</dbReference>
<evidence type="ECO:0000256" key="3">
    <source>
        <dbReference type="SAM" id="Phobius"/>
    </source>
</evidence>
<evidence type="ECO:0000256" key="2">
    <source>
        <dbReference type="SAM" id="MobiDB-lite"/>
    </source>
</evidence>
<comment type="caution">
    <text evidence="6">The sequence shown here is derived from an EMBL/GenBank/DDBJ whole genome shotgun (WGS) entry which is preliminary data.</text>
</comment>
<feature type="coiled-coil region" evidence="1">
    <location>
        <begin position="249"/>
        <end position="290"/>
    </location>
</feature>
<evidence type="ECO:0000256" key="1">
    <source>
        <dbReference type="SAM" id="Coils"/>
    </source>
</evidence>
<keyword evidence="3" id="KW-0472">Membrane</keyword>
<sequence length="436" mass="45795">MAVQPFKRDSSQPASAPPPNVAEAPAKMPEPASDPASDPAPANDAPAARKPVPQGQGLVAKFKSDPRKYILSGAGLLLALFVGYQGIHWLVAGRYEISTDNAYIRADIATIAPKVQGYVEQVHVTDNQAVKQGDLLVTLEVADYATRVSEAAAALQQSVAAQAQAQSGVAAAEANLQTAAAQISAQRDRLAQAKASAAAAQADATLAAHDFERYTELADKGHYPRASLDAAATKEQSARATLDQWNAGITTAQSELTVAQANYHRAQEDLESAKAAVAGADAQVDAAKARVDAAKLDATRTELRAPFDGVVANRVVAQGQLLSPGQQTMSIVPVSQSYIVANFKETQVERMRPGQEVDIHVDAYPDMKVTGTLDSIAPATGGQFSLIPMDTATGNFTKIVQRVPVRVKISEEALATGRMRPGMSVEAKVIAKGVDG</sequence>
<dbReference type="PANTHER" id="PTHR30386">
    <property type="entry name" value="MEMBRANE FUSION SUBUNIT OF EMRAB-TOLC MULTIDRUG EFFLUX PUMP"/>
    <property type="match status" value="1"/>
</dbReference>
<dbReference type="AlphaFoldDB" id="A0A3B9GVC4"/>
<feature type="coiled-coil region" evidence="1">
    <location>
        <begin position="169"/>
        <end position="203"/>
    </location>
</feature>
<feature type="compositionally biased region" description="Low complexity" evidence="2">
    <location>
        <begin position="31"/>
        <end position="48"/>
    </location>
</feature>
<dbReference type="Proteomes" id="UP000259610">
    <property type="component" value="Unassembled WGS sequence"/>
</dbReference>
<protein>
    <submittedName>
        <fullName evidence="6">HlyD family secretion protein</fullName>
    </submittedName>
</protein>
<evidence type="ECO:0000259" key="4">
    <source>
        <dbReference type="Pfam" id="PF25919"/>
    </source>
</evidence>
<dbReference type="InterPro" id="IPR058792">
    <property type="entry name" value="Beta-barrel_RND_2"/>
</dbReference>
<dbReference type="Pfam" id="PF25919">
    <property type="entry name" value="BSH_CusB"/>
    <property type="match status" value="1"/>
</dbReference>
<dbReference type="SUPFAM" id="SSF111369">
    <property type="entry name" value="HlyD-like secretion proteins"/>
    <property type="match status" value="2"/>
</dbReference>
<keyword evidence="3" id="KW-0812">Transmembrane</keyword>
<accession>A0A3B9GVC4</accession>
<organism evidence="6 7">
    <name type="scientific">Hyphomonas adhaerens</name>
    <dbReference type="NCBI Taxonomy" id="81029"/>
    <lineage>
        <taxon>Bacteria</taxon>
        <taxon>Pseudomonadati</taxon>
        <taxon>Pseudomonadota</taxon>
        <taxon>Alphaproteobacteria</taxon>
        <taxon>Hyphomonadales</taxon>
        <taxon>Hyphomonadaceae</taxon>
        <taxon>Hyphomonas</taxon>
    </lineage>
</organism>